<dbReference type="PANTHER" id="PTHR33529">
    <property type="entry name" value="SLR0882 PROTEIN-RELATED"/>
    <property type="match status" value="1"/>
</dbReference>
<feature type="transmembrane region" description="Helical" evidence="6">
    <location>
        <begin position="324"/>
        <end position="341"/>
    </location>
</feature>
<evidence type="ECO:0000313" key="8">
    <source>
        <dbReference type="Proteomes" id="UP000240418"/>
    </source>
</evidence>
<keyword evidence="4 6" id="KW-1133">Transmembrane helix</keyword>
<dbReference type="InterPro" id="IPR030922">
    <property type="entry name" value="LptF"/>
</dbReference>
<dbReference type="GO" id="GO:0015920">
    <property type="term" value="P:lipopolysaccharide transport"/>
    <property type="evidence" value="ECO:0007669"/>
    <property type="project" value="TreeGrafter"/>
</dbReference>
<dbReference type="InterPro" id="IPR005495">
    <property type="entry name" value="LptG/LptF_permease"/>
</dbReference>
<dbReference type="GO" id="GO:0055085">
    <property type="term" value="P:transmembrane transport"/>
    <property type="evidence" value="ECO:0007669"/>
    <property type="project" value="InterPro"/>
</dbReference>
<feature type="transmembrane region" description="Helical" evidence="6">
    <location>
        <begin position="112"/>
        <end position="135"/>
    </location>
</feature>
<dbReference type="GO" id="GO:0043190">
    <property type="term" value="C:ATP-binding cassette (ABC) transporter complex"/>
    <property type="evidence" value="ECO:0007669"/>
    <property type="project" value="InterPro"/>
</dbReference>
<proteinExistence type="predicted"/>
<accession>A0A2P8FGA7</accession>
<dbReference type="Proteomes" id="UP000240418">
    <property type="component" value="Unassembled WGS sequence"/>
</dbReference>
<evidence type="ECO:0000313" key="7">
    <source>
        <dbReference type="EMBL" id="PSL20748.1"/>
    </source>
</evidence>
<dbReference type="EMBL" id="PYGJ01000003">
    <property type="protein sequence ID" value="PSL20748.1"/>
    <property type="molecule type" value="Genomic_DNA"/>
</dbReference>
<evidence type="ECO:0000256" key="6">
    <source>
        <dbReference type="SAM" id="Phobius"/>
    </source>
</evidence>
<comment type="subcellular location">
    <subcellularLocation>
        <location evidence="1">Cell membrane</location>
        <topology evidence="1">Multi-pass membrane protein</topology>
    </subcellularLocation>
</comment>
<reference evidence="7 8" key="1">
    <citation type="submission" date="2018-03" db="EMBL/GenBank/DDBJ databases">
        <title>Genomic Encyclopedia of Archaeal and Bacterial Type Strains, Phase II (KMG-II): from individual species to whole genera.</title>
        <authorList>
            <person name="Goeker M."/>
        </authorList>
    </citation>
    <scope>NUCLEOTIDE SEQUENCE [LARGE SCALE GENOMIC DNA]</scope>
    <source>
        <strain evidence="7 8">DSM 100673</strain>
    </source>
</reference>
<evidence type="ECO:0000256" key="3">
    <source>
        <dbReference type="ARBA" id="ARBA00022692"/>
    </source>
</evidence>
<feature type="transmembrane region" description="Helical" evidence="6">
    <location>
        <begin position="293"/>
        <end position="312"/>
    </location>
</feature>
<dbReference type="AlphaFoldDB" id="A0A2P8FGA7"/>
<feature type="transmembrane region" description="Helical" evidence="6">
    <location>
        <begin position="353"/>
        <end position="372"/>
    </location>
</feature>
<evidence type="ECO:0000256" key="4">
    <source>
        <dbReference type="ARBA" id="ARBA00022989"/>
    </source>
</evidence>
<organism evidence="7 8">
    <name type="scientific">Shimia abyssi</name>
    <dbReference type="NCBI Taxonomy" id="1662395"/>
    <lineage>
        <taxon>Bacteria</taxon>
        <taxon>Pseudomonadati</taxon>
        <taxon>Pseudomonadota</taxon>
        <taxon>Alphaproteobacteria</taxon>
        <taxon>Rhodobacterales</taxon>
        <taxon>Roseobacteraceae</taxon>
    </lineage>
</organism>
<protein>
    <submittedName>
        <fullName evidence="7">Lipopolysaccharide export system permease protein</fullName>
    </submittedName>
</protein>
<dbReference type="PANTHER" id="PTHR33529:SF6">
    <property type="entry name" value="YJGP_YJGQ FAMILY PERMEASE"/>
    <property type="match status" value="1"/>
</dbReference>
<dbReference type="NCBIfam" id="TIGR04407">
    <property type="entry name" value="LptF_YjgP"/>
    <property type="match status" value="1"/>
</dbReference>
<sequence length="385" mass="42770">MSAAKEELGDSRAVRRFDRYILSQLLTLFGFFALVLVSVYWVNRAVVLFDTLIASGQNVSVFFELTVLSLPNVIRIVLPVSVFAAAVYAINRLSSESELTVMQATGFSPWRLARPVFFFGMIVAVMMSILTHFLVPASLSELTSRQKEITENVTARLLTEGSFLHPTNGVTFYIREIAPDGVLRDVFLSDQRTDDHTTTYTAEEAYLVQDESGPKLVMVNGLAQVHTLTNDSLITTNFSDFSYDISALVDIDATQRLRLEHLSTYRLLFDSHSVAEELETKRGWVVYEGNARIAQALIVIVFPLVGFAMLLLGGFSRFGVWPQILIAFVLLVGLETMKGAVSDPVGDDPNMWPLTYLPALTGCVLVGLLLQLSARPIRFRRKAAS</sequence>
<keyword evidence="5 6" id="KW-0472">Membrane</keyword>
<feature type="transmembrane region" description="Helical" evidence="6">
    <location>
        <begin position="21"/>
        <end position="42"/>
    </location>
</feature>
<keyword evidence="2" id="KW-1003">Cell membrane</keyword>
<dbReference type="Pfam" id="PF03739">
    <property type="entry name" value="LptF_LptG"/>
    <property type="match status" value="1"/>
</dbReference>
<comment type="caution">
    <text evidence="7">The sequence shown here is derived from an EMBL/GenBank/DDBJ whole genome shotgun (WGS) entry which is preliminary data.</text>
</comment>
<keyword evidence="3 6" id="KW-0812">Transmembrane</keyword>
<name>A0A2P8FGA7_9RHOB</name>
<feature type="transmembrane region" description="Helical" evidence="6">
    <location>
        <begin position="73"/>
        <end position="91"/>
    </location>
</feature>
<evidence type="ECO:0000256" key="1">
    <source>
        <dbReference type="ARBA" id="ARBA00004651"/>
    </source>
</evidence>
<evidence type="ECO:0000256" key="5">
    <source>
        <dbReference type="ARBA" id="ARBA00023136"/>
    </source>
</evidence>
<keyword evidence="8" id="KW-1185">Reference proteome</keyword>
<gene>
    <name evidence="7" type="ORF">CLV88_103398</name>
</gene>
<evidence type="ECO:0000256" key="2">
    <source>
        <dbReference type="ARBA" id="ARBA00022475"/>
    </source>
</evidence>